<name>A0ABW3C6T2_SPHXN</name>
<dbReference type="InterPro" id="IPR029000">
    <property type="entry name" value="Cyclophilin-like_dom_sf"/>
</dbReference>
<evidence type="ECO:0000259" key="5">
    <source>
        <dbReference type="PROSITE" id="PS50072"/>
    </source>
</evidence>
<evidence type="ECO:0000256" key="4">
    <source>
        <dbReference type="SAM" id="SignalP"/>
    </source>
</evidence>
<dbReference type="Pfam" id="PF00160">
    <property type="entry name" value="Pro_isomerase"/>
    <property type="match status" value="1"/>
</dbReference>
<dbReference type="InterPro" id="IPR002130">
    <property type="entry name" value="Cyclophilin-type_PPIase_dom"/>
</dbReference>
<dbReference type="RefSeq" id="WP_381493349.1">
    <property type="nucleotide sequence ID" value="NZ_JBHTIK010000012.1"/>
</dbReference>
<keyword evidence="2" id="KW-0697">Rotamase</keyword>
<dbReference type="InterPro" id="IPR044665">
    <property type="entry name" value="E_coli_cyclophilin_A-like"/>
</dbReference>
<dbReference type="EC" id="5.2.1.8" evidence="1"/>
<accession>A0ABW3C6T2</accession>
<feature type="signal peptide" evidence="4">
    <location>
        <begin position="1"/>
        <end position="25"/>
    </location>
</feature>
<dbReference type="PROSITE" id="PS50072">
    <property type="entry name" value="CSA_PPIASE_2"/>
    <property type="match status" value="1"/>
</dbReference>
<keyword evidence="7" id="KW-1185">Reference proteome</keyword>
<proteinExistence type="predicted"/>
<evidence type="ECO:0000256" key="2">
    <source>
        <dbReference type="ARBA" id="ARBA00023110"/>
    </source>
</evidence>
<gene>
    <name evidence="6" type="ORF">ACFQ00_16575</name>
</gene>
<comment type="caution">
    <text evidence="6">The sequence shown here is derived from an EMBL/GenBank/DDBJ whole genome shotgun (WGS) entry which is preliminary data.</text>
</comment>
<feature type="chain" id="PRO_5045182277" description="peptidylprolyl isomerase" evidence="4">
    <location>
        <begin position="26"/>
        <end position="294"/>
    </location>
</feature>
<dbReference type="SUPFAM" id="SSF50891">
    <property type="entry name" value="Cyclophilin-like"/>
    <property type="match status" value="1"/>
</dbReference>
<evidence type="ECO:0000256" key="3">
    <source>
        <dbReference type="ARBA" id="ARBA00023235"/>
    </source>
</evidence>
<dbReference type="Proteomes" id="UP001597124">
    <property type="component" value="Unassembled WGS sequence"/>
</dbReference>
<keyword evidence="3 6" id="KW-0413">Isomerase</keyword>
<dbReference type="GO" id="GO:0003755">
    <property type="term" value="F:peptidyl-prolyl cis-trans isomerase activity"/>
    <property type="evidence" value="ECO:0007669"/>
    <property type="project" value="UniProtKB-EC"/>
</dbReference>
<dbReference type="EMBL" id="JBHTIK010000012">
    <property type="protein sequence ID" value="MFD0849953.1"/>
    <property type="molecule type" value="Genomic_DNA"/>
</dbReference>
<dbReference type="PANTHER" id="PTHR43246">
    <property type="entry name" value="PEPTIDYL-PROLYL CIS-TRANS ISOMERASE CYP38, CHLOROPLASTIC"/>
    <property type="match status" value="1"/>
</dbReference>
<sequence>MRALIPLFWPLACLLAGFAPLSSQGVIDASRAEEWRPLVPENTLYMDVGGSTVVFELAPELAPNTVRNIRTLVREGYFNGLSINRVQDNYVVQWGDPDAEDPARQRKQGIPPTLAPEFGRPAAGVAFTPIPGPDGFGEPGFVNGFAATRRDGAVWATHCYAALGVGRAESADSGNGSELYVVIGHAPRHLDRNVTIVGRVISGVEALSSLKRGTGPIGFYETAAERVPITRIRLGSDVPEGGRLPIEIMRTESASFRDYVDARAHRMRDGWFARDSGFIDLCNVRVPQRARARP</sequence>
<evidence type="ECO:0000313" key="6">
    <source>
        <dbReference type="EMBL" id="MFD0849953.1"/>
    </source>
</evidence>
<organism evidence="6 7">
    <name type="scientific">Sphingosinicella xenopeptidilytica</name>
    <dbReference type="NCBI Taxonomy" id="364098"/>
    <lineage>
        <taxon>Bacteria</taxon>
        <taxon>Pseudomonadati</taxon>
        <taxon>Pseudomonadota</taxon>
        <taxon>Alphaproteobacteria</taxon>
        <taxon>Sphingomonadales</taxon>
        <taxon>Sphingosinicellaceae</taxon>
        <taxon>Sphingosinicella</taxon>
    </lineage>
</organism>
<keyword evidence="4" id="KW-0732">Signal</keyword>
<dbReference type="Gene3D" id="2.40.100.10">
    <property type="entry name" value="Cyclophilin-like"/>
    <property type="match status" value="1"/>
</dbReference>
<reference evidence="7" key="1">
    <citation type="journal article" date="2019" name="Int. J. Syst. Evol. Microbiol.">
        <title>The Global Catalogue of Microorganisms (GCM) 10K type strain sequencing project: providing services to taxonomists for standard genome sequencing and annotation.</title>
        <authorList>
            <consortium name="The Broad Institute Genomics Platform"/>
            <consortium name="The Broad Institute Genome Sequencing Center for Infectious Disease"/>
            <person name="Wu L."/>
            <person name="Ma J."/>
        </authorList>
    </citation>
    <scope>NUCLEOTIDE SEQUENCE [LARGE SCALE GENOMIC DNA]</scope>
    <source>
        <strain evidence="7">CCUG 52537</strain>
    </source>
</reference>
<evidence type="ECO:0000313" key="7">
    <source>
        <dbReference type="Proteomes" id="UP001597124"/>
    </source>
</evidence>
<evidence type="ECO:0000256" key="1">
    <source>
        <dbReference type="ARBA" id="ARBA00013194"/>
    </source>
</evidence>
<feature type="domain" description="PPIase cyclophilin-type" evidence="5">
    <location>
        <begin position="53"/>
        <end position="234"/>
    </location>
</feature>
<protein>
    <recommendedName>
        <fullName evidence="1">peptidylprolyl isomerase</fullName>
        <ecNumber evidence="1">5.2.1.8</ecNumber>
    </recommendedName>
</protein>